<dbReference type="Pfam" id="PF00593">
    <property type="entry name" value="TonB_dep_Rec_b-barrel"/>
    <property type="match status" value="1"/>
</dbReference>
<evidence type="ECO:0000256" key="2">
    <source>
        <dbReference type="ARBA" id="ARBA00022448"/>
    </source>
</evidence>
<dbReference type="PROSITE" id="PS52016">
    <property type="entry name" value="TONB_DEPENDENT_REC_3"/>
    <property type="match status" value="1"/>
</dbReference>
<dbReference type="InterPro" id="IPR036942">
    <property type="entry name" value="Beta-barrel_TonB_sf"/>
</dbReference>
<dbReference type="Gene3D" id="2.170.130.10">
    <property type="entry name" value="TonB-dependent receptor, plug domain"/>
    <property type="match status" value="1"/>
</dbReference>
<sequence>MPRASRMACAIAAVLLSLFCASTTAGDADSILTLDKLQVRGLQPTSLPLHIPTTSEGISGEQVRERINATDAQDALKYFPSLLVRKRYIGDYDHAVLATRASGTGNSARSLVYADGILLSNLLGNGATFTPRWGLVSPNEIERVDVLYGPFSAAYSGNSVGAVVDYVTRMPERFEAHAAVSYTHGGFRLYRDEADDTATGVQASLGNRWGALSAWLSLNRLDSSAHPIAFANVAASAGGSGAGTPVTGAVAEKNSKGQDWYLLGATGQTDTVQDLAKLKLAWDIDADTRLSLLLGQWRNDAARGVQSYLQDADGNAVYSGPVLIDGKRYAIAPTAMAPQRADQRHVMQGLSLRHAGAGAWDYALAYSRYDYARDLLRSPGVALPAADAGGAGRIADGNGTGWTTASASASWRATEDDTLEFGLQDERFRLRSEVFDTDDWRAGAPRQRSSLFAGRTALRGAYLQHSRRWSPRWSSVLGLRGERWSARDGALGDAVRTFAFQRRAEAALSPKGAVEYAGGEDWSLKASIGRAVRYPTVSELYQGSIAADAVVNNDPALKPERSVTSELSWVRGLDGGTLRATLFHERTRDALYSQTNATVAPVVTNIQNVGAIRTTGAELALSMAGVLRENLDLDASLTFADSVIRENANFPASVGKRQPRVPRWRANVLATWHAGERWDVTAGLRYSGEQFNQLDNSDIHSQAYMGTSPFLVADARLRYRHDAHWSAALGVDNLGGRTYWNFHPYNQRTWTLEVRFDR</sequence>
<evidence type="ECO:0000256" key="10">
    <source>
        <dbReference type="PROSITE-ProRule" id="PRU01360"/>
    </source>
</evidence>
<keyword evidence="16" id="KW-1185">Reference proteome</keyword>
<evidence type="ECO:0000256" key="8">
    <source>
        <dbReference type="ARBA" id="ARBA00023136"/>
    </source>
</evidence>
<reference evidence="15 16" key="1">
    <citation type="submission" date="2020-08" db="EMBL/GenBank/DDBJ databases">
        <title>Genome sequence of Thermomonas brevis KACC 16975T.</title>
        <authorList>
            <person name="Hyun D.-W."/>
            <person name="Bae J.-W."/>
        </authorList>
    </citation>
    <scope>NUCLEOTIDE SEQUENCE [LARGE SCALE GENOMIC DNA]</scope>
    <source>
        <strain evidence="15 16">KACC 16975</strain>
    </source>
</reference>
<evidence type="ECO:0000256" key="7">
    <source>
        <dbReference type="ARBA" id="ARBA00023077"/>
    </source>
</evidence>
<evidence type="ECO:0000256" key="12">
    <source>
        <dbReference type="SAM" id="SignalP"/>
    </source>
</evidence>
<evidence type="ECO:0000313" key="16">
    <source>
        <dbReference type="Proteomes" id="UP000515977"/>
    </source>
</evidence>
<comment type="similarity">
    <text evidence="10 11">Belongs to the TonB-dependent receptor family.</text>
</comment>
<gene>
    <name evidence="15" type="ORF">H9L17_01665</name>
</gene>
<dbReference type="EMBL" id="CP060711">
    <property type="protein sequence ID" value="QNN48076.1"/>
    <property type="molecule type" value="Genomic_DNA"/>
</dbReference>
<keyword evidence="2 10" id="KW-0813">Transport</keyword>
<feature type="signal peptide" evidence="12">
    <location>
        <begin position="1"/>
        <end position="25"/>
    </location>
</feature>
<organism evidence="15 16">
    <name type="scientific">Thermomonas brevis</name>
    <dbReference type="NCBI Taxonomy" id="215691"/>
    <lineage>
        <taxon>Bacteria</taxon>
        <taxon>Pseudomonadati</taxon>
        <taxon>Pseudomonadota</taxon>
        <taxon>Gammaproteobacteria</taxon>
        <taxon>Lysobacterales</taxon>
        <taxon>Lysobacteraceae</taxon>
        <taxon>Thermomonas</taxon>
    </lineage>
</organism>
<dbReference type="GO" id="GO:0015344">
    <property type="term" value="F:siderophore uptake transmembrane transporter activity"/>
    <property type="evidence" value="ECO:0007669"/>
    <property type="project" value="TreeGrafter"/>
</dbReference>
<evidence type="ECO:0000256" key="3">
    <source>
        <dbReference type="ARBA" id="ARBA00022452"/>
    </source>
</evidence>
<dbReference type="AlphaFoldDB" id="A0A7G9QXK1"/>
<keyword evidence="15" id="KW-0675">Receptor</keyword>
<dbReference type="InterPro" id="IPR039426">
    <property type="entry name" value="TonB-dep_rcpt-like"/>
</dbReference>
<feature type="chain" id="PRO_5028863760" evidence="12">
    <location>
        <begin position="26"/>
        <end position="758"/>
    </location>
</feature>
<dbReference type="Proteomes" id="UP000515977">
    <property type="component" value="Chromosome"/>
</dbReference>
<dbReference type="SUPFAM" id="SSF56935">
    <property type="entry name" value="Porins"/>
    <property type="match status" value="1"/>
</dbReference>
<dbReference type="GO" id="GO:0009279">
    <property type="term" value="C:cell outer membrane"/>
    <property type="evidence" value="ECO:0007669"/>
    <property type="project" value="UniProtKB-SubCell"/>
</dbReference>
<feature type="domain" description="TonB-dependent receptor-like beta-barrel" evidence="13">
    <location>
        <begin position="304"/>
        <end position="734"/>
    </location>
</feature>
<name>A0A7G9QXK1_9GAMM</name>
<dbReference type="InterPro" id="IPR012910">
    <property type="entry name" value="Plug_dom"/>
</dbReference>
<feature type="domain" description="TonB-dependent receptor plug" evidence="14">
    <location>
        <begin position="51"/>
        <end position="163"/>
    </location>
</feature>
<evidence type="ECO:0000256" key="4">
    <source>
        <dbReference type="ARBA" id="ARBA00022692"/>
    </source>
</evidence>
<dbReference type="KEGG" id="tbv:H9L17_01665"/>
<keyword evidence="3 10" id="KW-1134">Transmembrane beta strand</keyword>
<dbReference type="PANTHER" id="PTHR30069:SF53">
    <property type="entry name" value="COLICIN I RECEPTOR-RELATED"/>
    <property type="match status" value="1"/>
</dbReference>
<keyword evidence="6" id="KW-0406">Ion transport</keyword>
<accession>A0A7G9QXK1</accession>
<dbReference type="Pfam" id="PF07715">
    <property type="entry name" value="Plug"/>
    <property type="match status" value="1"/>
</dbReference>
<dbReference type="GO" id="GO:0044718">
    <property type="term" value="P:siderophore transmembrane transport"/>
    <property type="evidence" value="ECO:0007669"/>
    <property type="project" value="TreeGrafter"/>
</dbReference>
<evidence type="ECO:0000256" key="9">
    <source>
        <dbReference type="ARBA" id="ARBA00023237"/>
    </source>
</evidence>
<comment type="subcellular location">
    <subcellularLocation>
        <location evidence="1 10">Cell outer membrane</location>
        <topology evidence="1 10">Multi-pass membrane protein</topology>
    </subcellularLocation>
</comment>
<dbReference type="InterPro" id="IPR000531">
    <property type="entry name" value="Beta-barrel_TonB"/>
</dbReference>
<evidence type="ECO:0000256" key="5">
    <source>
        <dbReference type="ARBA" id="ARBA00022729"/>
    </source>
</evidence>
<keyword evidence="5 12" id="KW-0732">Signal</keyword>
<dbReference type="Gene3D" id="2.40.170.20">
    <property type="entry name" value="TonB-dependent receptor, beta-barrel domain"/>
    <property type="match status" value="1"/>
</dbReference>
<dbReference type="InterPro" id="IPR037066">
    <property type="entry name" value="Plug_dom_sf"/>
</dbReference>
<protein>
    <submittedName>
        <fullName evidence="15">TonB-dependent receptor</fullName>
    </submittedName>
</protein>
<keyword evidence="9 10" id="KW-0998">Cell outer membrane</keyword>
<evidence type="ECO:0000259" key="13">
    <source>
        <dbReference type="Pfam" id="PF00593"/>
    </source>
</evidence>
<evidence type="ECO:0000256" key="11">
    <source>
        <dbReference type="RuleBase" id="RU003357"/>
    </source>
</evidence>
<keyword evidence="8 10" id="KW-0472">Membrane</keyword>
<dbReference type="PANTHER" id="PTHR30069">
    <property type="entry name" value="TONB-DEPENDENT OUTER MEMBRANE RECEPTOR"/>
    <property type="match status" value="1"/>
</dbReference>
<evidence type="ECO:0000313" key="15">
    <source>
        <dbReference type="EMBL" id="QNN48076.1"/>
    </source>
</evidence>
<evidence type="ECO:0000256" key="6">
    <source>
        <dbReference type="ARBA" id="ARBA00023065"/>
    </source>
</evidence>
<evidence type="ECO:0000259" key="14">
    <source>
        <dbReference type="Pfam" id="PF07715"/>
    </source>
</evidence>
<evidence type="ECO:0000256" key="1">
    <source>
        <dbReference type="ARBA" id="ARBA00004571"/>
    </source>
</evidence>
<proteinExistence type="inferred from homology"/>
<keyword evidence="4 10" id="KW-0812">Transmembrane</keyword>
<keyword evidence="7 11" id="KW-0798">TonB box</keyword>